<dbReference type="GO" id="GO:0016020">
    <property type="term" value="C:membrane"/>
    <property type="evidence" value="ECO:0007669"/>
    <property type="project" value="TreeGrafter"/>
</dbReference>
<dbReference type="PROSITE" id="PS50191">
    <property type="entry name" value="CRAL_TRIO"/>
    <property type="match status" value="1"/>
</dbReference>
<evidence type="ECO:0000256" key="1">
    <source>
        <dbReference type="SAM" id="Coils"/>
    </source>
</evidence>
<dbReference type="Gene3D" id="3.40.525.10">
    <property type="entry name" value="CRAL-TRIO lipid binding domain"/>
    <property type="match status" value="1"/>
</dbReference>
<proteinExistence type="predicted"/>
<dbReference type="SUPFAM" id="SSF52087">
    <property type="entry name" value="CRAL/TRIO domain"/>
    <property type="match status" value="1"/>
</dbReference>
<evidence type="ECO:0000313" key="5">
    <source>
        <dbReference type="Proteomes" id="UP001153069"/>
    </source>
</evidence>
<feature type="compositionally biased region" description="Low complexity" evidence="2">
    <location>
        <begin position="128"/>
        <end position="138"/>
    </location>
</feature>
<feature type="compositionally biased region" description="Polar residues" evidence="2">
    <location>
        <begin position="96"/>
        <end position="106"/>
    </location>
</feature>
<reference evidence="4" key="1">
    <citation type="submission" date="2020-06" db="EMBL/GenBank/DDBJ databases">
        <authorList>
            <consortium name="Plant Systems Biology data submission"/>
        </authorList>
    </citation>
    <scope>NUCLEOTIDE SEQUENCE</scope>
    <source>
        <strain evidence="4">D6</strain>
    </source>
</reference>
<dbReference type="PANTHER" id="PTHR10174">
    <property type="entry name" value="ALPHA-TOCOPHEROL TRANSFER PROTEIN-RELATED"/>
    <property type="match status" value="1"/>
</dbReference>
<feature type="compositionally biased region" description="Low complexity" evidence="2">
    <location>
        <begin position="58"/>
        <end position="71"/>
    </location>
</feature>
<feature type="compositionally biased region" description="Polar residues" evidence="2">
    <location>
        <begin position="801"/>
        <end position="819"/>
    </location>
</feature>
<dbReference type="GO" id="GO:1902936">
    <property type="term" value="F:phosphatidylinositol bisphosphate binding"/>
    <property type="evidence" value="ECO:0007669"/>
    <property type="project" value="TreeGrafter"/>
</dbReference>
<keyword evidence="1" id="KW-0175">Coiled coil</keyword>
<dbReference type="InterPro" id="IPR036865">
    <property type="entry name" value="CRAL-TRIO_dom_sf"/>
</dbReference>
<feature type="region of interest" description="Disordered" evidence="2">
    <location>
        <begin position="798"/>
        <end position="893"/>
    </location>
</feature>
<dbReference type="Pfam" id="PF00650">
    <property type="entry name" value="CRAL_TRIO"/>
    <property type="match status" value="1"/>
</dbReference>
<organism evidence="4 5">
    <name type="scientific">Seminavis robusta</name>
    <dbReference type="NCBI Taxonomy" id="568900"/>
    <lineage>
        <taxon>Eukaryota</taxon>
        <taxon>Sar</taxon>
        <taxon>Stramenopiles</taxon>
        <taxon>Ochrophyta</taxon>
        <taxon>Bacillariophyta</taxon>
        <taxon>Bacillariophyceae</taxon>
        <taxon>Bacillariophycidae</taxon>
        <taxon>Naviculales</taxon>
        <taxon>Naviculaceae</taxon>
        <taxon>Seminavis</taxon>
    </lineage>
</organism>
<dbReference type="Proteomes" id="UP001153069">
    <property type="component" value="Unassembled WGS sequence"/>
</dbReference>
<sequence length="893" mass="99736">MEETTSRRASSNKDMDLSVLDTSTPQPHRRREPGELAMEGSMRELLRSEHSRGPVDHSSYSSLNMSQSQQQEPDQTHSHPTLVRRAASDPSEFHHSLNNLDGSETSLAREKAMMRYPASRAPPPPPTARTTSTSTGQRGLRRTETGERRMYRAKPPPPAALLAGGEVQRRTQEPVPPAVNMDGSSSQQQQQEQQEEDQDATASVSAEQILDLTSQSSHMLSSSQQDPSASTGLQEEQILELTALSSHAQSSHKQRTIHTPAATFCGTTPPPPTLHSMESGVLTKIQLARVLPTITDEQAVEEMGQQQREWQRRQQQQQQQRQQQQPLACGSCDDCLKGLPCLVASLDGAAPGAFSVTAEAEVRRTPACALTTDPDSRQRESLQQYSPTTSSPTTRRQSSNNLAVAQAVSAQLVECGEEEARELTQREHELQEREEQLAEQLRQLQALQEQLELQRLQLAGGNNATPLPTTTVTAQVVVAVPEEKPPATRPSATARAMIEPRRSHAKFSNATSSGPMRFAPPGGADARQVLMGVDSQMQLALRELQQKWRDRQDKLASKYSSGGKKQRLLLFDLTPQWHLRYLWAYAKQNKLYGSYQFPLERTFAAEKKLQKRFFSLNMNRMREQIRSKTLFPVPGLKTQGGHDMFYMRPSRYLPGQTATKTVIDNLIYVMNTMLENNLSAQKEGIGFVACMDEWKMKNFEVSYCYQFMMGLQGVMVPVKTQLFLIVNPPSWFGAIWKIMRPMLAPSFRKRVKICPESKISKYLQPGFEKFLPDDMQTGQADTDAMVRDFIAYRDHVEPGQNARQQDVDQSSVHGGSSNGDIDDMGSVSVSHHNSSSDGCSLYGSQPSIRSSEHGDEDDDASIHGDIDNYEALEEEDMKQQSTEVVRISNMPRP</sequence>
<feature type="compositionally biased region" description="Acidic residues" evidence="2">
    <location>
        <begin position="867"/>
        <end position="876"/>
    </location>
</feature>
<feature type="compositionally biased region" description="Low complexity" evidence="2">
    <location>
        <begin position="826"/>
        <end position="836"/>
    </location>
</feature>
<feature type="compositionally biased region" description="Basic and acidic residues" evidence="2">
    <location>
        <begin position="141"/>
        <end position="150"/>
    </location>
</feature>
<feature type="compositionally biased region" description="Basic and acidic residues" evidence="2">
    <location>
        <begin position="41"/>
        <end position="55"/>
    </location>
</feature>
<evidence type="ECO:0000259" key="3">
    <source>
        <dbReference type="PROSITE" id="PS50191"/>
    </source>
</evidence>
<feature type="compositionally biased region" description="Basic and acidic residues" evidence="2">
    <location>
        <begin position="1"/>
        <end position="16"/>
    </location>
</feature>
<comment type="caution">
    <text evidence="4">The sequence shown here is derived from an EMBL/GenBank/DDBJ whole genome shotgun (WGS) entry which is preliminary data.</text>
</comment>
<evidence type="ECO:0000256" key="2">
    <source>
        <dbReference type="SAM" id="MobiDB-lite"/>
    </source>
</evidence>
<dbReference type="CDD" id="cd00170">
    <property type="entry name" value="SEC14"/>
    <property type="match status" value="1"/>
</dbReference>
<evidence type="ECO:0000313" key="4">
    <source>
        <dbReference type="EMBL" id="CAB9516596.1"/>
    </source>
</evidence>
<dbReference type="InterPro" id="IPR001251">
    <property type="entry name" value="CRAL-TRIO_dom"/>
</dbReference>
<feature type="region of interest" description="Disordered" evidence="2">
    <location>
        <begin position="367"/>
        <end position="402"/>
    </location>
</feature>
<feature type="compositionally biased region" description="Low complexity" evidence="2">
    <location>
        <begin position="386"/>
        <end position="402"/>
    </location>
</feature>
<accession>A0A9N8HJW4</accession>
<dbReference type="AlphaFoldDB" id="A0A9N8HJW4"/>
<feature type="compositionally biased region" description="Low complexity" evidence="2">
    <location>
        <begin position="214"/>
        <end position="228"/>
    </location>
</feature>
<feature type="coiled-coil region" evidence="1">
    <location>
        <begin position="413"/>
        <end position="457"/>
    </location>
</feature>
<feature type="domain" description="CRAL-TRIO" evidence="3">
    <location>
        <begin position="621"/>
        <end position="783"/>
    </location>
</feature>
<name>A0A9N8HJW4_9STRA</name>
<protein>
    <recommendedName>
        <fullName evidence="3">CRAL-TRIO domain-containing protein</fullName>
    </recommendedName>
</protein>
<keyword evidence="5" id="KW-1185">Reference proteome</keyword>
<feature type="region of interest" description="Disordered" evidence="2">
    <location>
        <begin position="1"/>
        <end position="233"/>
    </location>
</feature>
<dbReference type="EMBL" id="CAICTM010000793">
    <property type="protein sequence ID" value="CAB9516596.1"/>
    <property type="molecule type" value="Genomic_DNA"/>
</dbReference>
<dbReference type="SMART" id="SM00516">
    <property type="entry name" value="SEC14"/>
    <property type="match status" value="1"/>
</dbReference>
<dbReference type="PANTHER" id="PTHR10174:SF208">
    <property type="entry name" value="CRAL-TRIO DOMAIN-CONTAINING PROTEIN DDB_G0278031"/>
    <property type="match status" value="1"/>
</dbReference>
<gene>
    <name evidence="4" type="ORF">SEMRO_794_G203400.1</name>
</gene>